<dbReference type="PANTHER" id="PTHR12131:SF1">
    <property type="entry name" value="ATP-DEPENDENT RNA HELICASE SUPV3L1, MITOCHONDRIAL-RELATED"/>
    <property type="match status" value="1"/>
</dbReference>
<dbReference type="EC" id="3.6.4.13" evidence="4"/>
<dbReference type="CDD" id="cd17913">
    <property type="entry name" value="DEXQc_Suv3"/>
    <property type="match status" value="1"/>
</dbReference>
<sequence>MASLRASVAEARISNQAYNHQMRADTSFRRTQGLVMPAIHSQPWQCIFCASGLHHLSRARQSRLPQHIVEQYGSFSTASRVQRTASVVRKMYGRSADWTASNRPLFRRVKANSKEVKGYEQVAYKMLRKNRFKRIVLDRLDAIESKLKESPIFQLPGLNSDQVDKALAQFRWYVRESIGNDTRGSKFSSVHDLQSKLFGAMKDNGQSGLDSELQYALYNHFLGRNFSAEDIENQKALADLRYPTEWFPLPRAMHRTIHAHIGPTNSGKTHHALKRLEQASAGLYAGPLRLLAHEVYSRLNAKGKPCALVTGEEQRLPDGWNSATAKVISATVEMTNLNSQYDVAVIDEIQMLGSLERGFAWTQALLGLQAKEIHVCGEVRALPIIRELAAAAGDTLVVHEYDRLTSLKMDQRSLNGSFKDLRKGDCIVTFSVVNIHALRTEVEKKTGKKAAVVYGSLPPETRAQQARLFNDPNNDYDYLIASDAVGMGLNLSIKRIIFETVHKYQNGKYTTLTVSEIRQIAGRAGRYRTSQQSLKSAENENNADEVRESGRYDVFKTDLHLNAGESSLDDNSVGGNLDTITPLNAQLSSRAEFDPHTVGLVTTIDHADFGVVRSALETEPPELSFATLQPPPGIVQRFASYFPPGTPLSYILLRLGELSATSHRYRIFHKPDMIMMADLIHGIEGLSMEDRMIFINAPAAIREPTSSQAKLLKELAQCIGSQRGGELLALKHMNLDVLDESTEGSKTRLKNLEELHKGLVLYLWLSFRFPGVFTQRPLANYAKELVENEIEETLRLMTFSPNAIHRERIRKKSRVEDEIMRAIREEQALGGQIQVAEPGFRSSGAEDMMEPEMDNHQIVAKEGEKMPENEDCEYPNQEISAVESEAFESKRQRRAATLVLGTLS</sequence>
<dbReference type="PANTHER" id="PTHR12131">
    <property type="entry name" value="ATP-DEPENDENT RNA AND DNA HELICASE"/>
    <property type="match status" value="1"/>
</dbReference>
<evidence type="ECO:0000256" key="9">
    <source>
        <dbReference type="ARBA" id="ARBA00022946"/>
    </source>
</evidence>
<accession>A0A0D1ZXL7</accession>
<dbReference type="InterPro" id="IPR050699">
    <property type="entry name" value="RNA-DNA_Helicase"/>
</dbReference>
<comment type="subcellular location">
    <subcellularLocation>
        <location evidence="3">Mitochondrion</location>
    </subcellularLocation>
</comment>
<dbReference type="AlphaFoldDB" id="A0A0D1ZXL7"/>
<name>A0A0D1ZXL7_9PEZI</name>
<dbReference type="SUPFAM" id="SSF52540">
    <property type="entry name" value="P-loop containing nucleoside triphosphate hydrolases"/>
    <property type="match status" value="1"/>
</dbReference>
<evidence type="ECO:0000256" key="8">
    <source>
        <dbReference type="ARBA" id="ARBA00022840"/>
    </source>
</evidence>
<keyword evidence="7" id="KW-0347">Helicase</keyword>
<evidence type="ECO:0000256" key="5">
    <source>
        <dbReference type="ARBA" id="ARBA00022741"/>
    </source>
</evidence>
<evidence type="ECO:0000313" key="13">
    <source>
        <dbReference type="EMBL" id="KIV99202.1"/>
    </source>
</evidence>
<evidence type="ECO:0000256" key="6">
    <source>
        <dbReference type="ARBA" id="ARBA00022801"/>
    </source>
</evidence>
<keyword evidence="9" id="KW-0809">Transit peptide</keyword>
<keyword evidence="8" id="KW-0067">ATP-binding</keyword>
<evidence type="ECO:0000256" key="3">
    <source>
        <dbReference type="ARBA" id="ARBA00004173"/>
    </source>
</evidence>
<dbReference type="SMART" id="SM00490">
    <property type="entry name" value="HELICc"/>
    <property type="match status" value="1"/>
</dbReference>
<dbReference type="Pfam" id="PF22527">
    <property type="entry name" value="DEXQc_Suv3"/>
    <property type="match status" value="1"/>
</dbReference>
<dbReference type="FunCoup" id="A0A0D1ZXL7">
    <property type="interactions" value="672"/>
</dbReference>
<gene>
    <name evidence="13" type="ORF">PV09_09066</name>
</gene>
<dbReference type="GO" id="GO:0003724">
    <property type="term" value="F:RNA helicase activity"/>
    <property type="evidence" value="ECO:0007669"/>
    <property type="project" value="UniProtKB-EC"/>
</dbReference>
<keyword evidence="14" id="KW-1185">Reference proteome</keyword>
<dbReference type="EMBL" id="KN847581">
    <property type="protein sequence ID" value="KIV99202.1"/>
    <property type="molecule type" value="Genomic_DNA"/>
</dbReference>
<feature type="domain" description="Helicase C-terminal" evidence="12">
    <location>
        <begin position="413"/>
        <end position="562"/>
    </location>
</feature>
<evidence type="ECO:0000256" key="4">
    <source>
        <dbReference type="ARBA" id="ARBA00012552"/>
    </source>
</evidence>
<keyword evidence="5" id="KW-0547">Nucleotide-binding</keyword>
<dbReference type="Gene3D" id="1.20.58.1080">
    <property type="match status" value="1"/>
</dbReference>
<dbReference type="FunFam" id="3.40.50.300:FF:000957">
    <property type="entry name" value="ATP-dependent RNA helicase SUV3L, mitochondrial"/>
    <property type="match status" value="1"/>
</dbReference>
<comment type="cofactor">
    <cofactor evidence="1">
        <name>Mn(2+)</name>
        <dbReference type="ChEBI" id="CHEBI:29035"/>
    </cofactor>
</comment>
<dbReference type="FunFam" id="3.40.50.300:FF:000269">
    <property type="entry name" value="ATP-dependent RNA helicase SUPV3L1, mitochondrial"/>
    <property type="match status" value="1"/>
</dbReference>
<comment type="cofactor">
    <cofactor evidence="2">
        <name>Mg(2+)</name>
        <dbReference type="ChEBI" id="CHEBI:18420"/>
    </cofactor>
</comment>
<dbReference type="PROSITE" id="PS51194">
    <property type="entry name" value="HELICASE_CTER"/>
    <property type="match status" value="1"/>
</dbReference>
<reference evidence="13 14" key="1">
    <citation type="submission" date="2015-01" db="EMBL/GenBank/DDBJ databases">
        <title>The Genome Sequence of Ochroconis gallopava CBS43764.</title>
        <authorList>
            <consortium name="The Broad Institute Genomics Platform"/>
            <person name="Cuomo C."/>
            <person name="de Hoog S."/>
            <person name="Gorbushina A."/>
            <person name="Stielow B."/>
            <person name="Teixiera M."/>
            <person name="Abouelleil A."/>
            <person name="Chapman S.B."/>
            <person name="Priest M."/>
            <person name="Young S.K."/>
            <person name="Wortman J."/>
            <person name="Nusbaum C."/>
            <person name="Birren B."/>
        </authorList>
    </citation>
    <scope>NUCLEOTIDE SEQUENCE [LARGE SCALE GENOMIC DNA]</scope>
    <source>
        <strain evidence="13 14">CBS 43764</strain>
    </source>
</reference>
<dbReference type="InterPro" id="IPR001650">
    <property type="entry name" value="Helicase_C-like"/>
</dbReference>
<dbReference type="HOGENOM" id="CLU_010647_1_0_1"/>
<dbReference type="Pfam" id="PF18147">
    <property type="entry name" value="Suv3_C_1"/>
    <property type="match status" value="1"/>
</dbReference>
<dbReference type="InterPro" id="IPR044774">
    <property type="entry name" value="Suv3_DEXQc"/>
</dbReference>
<dbReference type="GO" id="GO:0005524">
    <property type="term" value="F:ATP binding"/>
    <property type="evidence" value="ECO:0007669"/>
    <property type="project" value="UniProtKB-KW"/>
</dbReference>
<dbReference type="Gene3D" id="1.20.272.40">
    <property type="match status" value="1"/>
</dbReference>
<dbReference type="GO" id="GO:0000965">
    <property type="term" value="P:mitochondrial RNA 3'-end processing"/>
    <property type="evidence" value="ECO:0007669"/>
    <property type="project" value="TreeGrafter"/>
</dbReference>
<dbReference type="Gene3D" id="3.40.50.300">
    <property type="entry name" value="P-loop containing nucleotide triphosphate hydrolases"/>
    <property type="match status" value="2"/>
</dbReference>
<protein>
    <recommendedName>
        <fullName evidence="4">RNA helicase</fullName>
        <ecNumber evidence="4">3.6.4.13</ecNumber>
    </recommendedName>
</protein>
<evidence type="ECO:0000256" key="2">
    <source>
        <dbReference type="ARBA" id="ARBA00001946"/>
    </source>
</evidence>
<dbReference type="InterPro" id="IPR041082">
    <property type="entry name" value="Suv3_C_1"/>
</dbReference>
<keyword evidence="6" id="KW-0378">Hydrolase</keyword>
<proteinExistence type="predicted"/>
<evidence type="ECO:0000256" key="1">
    <source>
        <dbReference type="ARBA" id="ARBA00001936"/>
    </source>
</evidence>
<dbReference type="Pfam" id="PF00271">
    <property type="entry name" value="Helicase_C"/>
    <property type="match status" value="1"/>
</dbReference>
<dbReference type="OrthoDB" id="6692397at2759"/>
<dbReference type="Pfam" id="PF12513">
    <property type="entry name" value="SUV3_C"/>
    <property type="match status" value="1"/>
</dbReference>
<dbReference type="InterPro" id="IPR022192">
    <property type="entry name" value="SUV3_C"/>
</dbReference>
<dbReference type="RefSeq" id="XP_016209072.1">
    <property type="nucleotide sequence ID" value="XM_016363058.1"/>
</dbReference>
<dbReference type="STRING" id="253628.A0A0D1ZXL7"/>
<comment type="catalytic activity">
    <reaction evidence="11">
        <text>ATP + H2O = ADP + phosphate + H(+)</text>
        <dbReference type="Rhea" id="RHEA:13065"/>
        <dbReference type="ChEBI" id="CHEBI:15377"/>
        <dbReference type="ChEBI" id="CHEBI:15378"/>
        <dbReference type="ChEBI" id="CHEBI:30616"/>
        <dbReference type="ChEBI" id="CHEBI:43474"/>
        <dbReference type="ChEBI" id="CHEBI:456216"/>
        <dbReference type="EC" id="3.6.4.13"/>
    </reaction>
</comment>
<dbReference type="VEuPathDB" id="FungiDB:PV09_09066"/>
<dbReference type="InterPro" id="IPR055206">
    <property type="entry name" value="DEXQc_SUV3"/>
</dbReference>
<evidence type="ECO:0000256" key="7">
    <source>
        <dbReference type="ARBA" id="ARBA00022806"/>
    </source>
</evidence>
<evidence type="ECO:0000256" key="11">
    <source>
        <dbReference type="ARBA" id="ARBA00047984"/>
    </source>
</evidence>
<keyword evidence="10" id="KW-0496">Mitochondrion</keyword>
<dbReference type="GO" id="GO:0045025">
    <property type="term" value="C:mitochondrial degradosome"/>
    <property type="evidence" value="ECO:0007669"/>
    <property type="project" value="TreeGrafter"/>
</dbReference>
<dbReference type="GO" id="GO:0016787">
    <property type="term" value="F:hydrolase activity"/>
    <property type="evidence" value="ECO:0007669"/>
    <property type="project" value="UniProtKB-KW"/>
</dbReference>
<dbReference type="InterPro" id="IPR027417">
    <property type="entry name" value="P-loop_NTPase"/>
</dbReference>
<evidence type="ECO:0000256" key="10">
    <source>
        <dbReference type="ARBA" id="ARBA00023128"/>
    </source>
</evidence>
<dbReference type="CDD" id="cd18805">
    <property type="entry name" value="SF2_C_suv3"/>
    <property type="match status" value="1"/>
</dbReference>
<dbReference type="GeneID" id="27317039"/>
<dbReference type="InParanoid" id="A0A0D1ZXL7"/>
<evidence type="ECO:0000259" key="12">
    <source>
        <dbReference type="PROSITE" id="PS51194"/>
    </source>
</evidence>
<evidence type="ECO:0000313" key="14">
    <source>
        <dbReference type="Proteomes" id="UP000053259"/>
    </source>
</evidence>
<dbReference type="Proteomes" id="UP000053259">
    <property type="component" value="Unassembled WGS sequence"/>
</dbReference>
<organism evidence="13 14">
    <name type="scientific">Verruconis gallopava</name>
    <dbReference type="NCBI Taxonomy" id="253628"/>
    <lineage>
        <taxon>Eukaryota</taxon>
        <taxon>Fungi</taxon>
        <taxon>Dikarya</taxon>
        <taxon>Ascomycota</taxon>
        <taxon>Pezizomycotina</taxon>
        <taxon>Dothideomycetes</taxon>
        <taxon>Pleosporomycetidae</taxon>
        <taxon>Venturiales</taxon>
        <taxon>Sympoventuriaceae</taxon>
        <taxon>Verruconis</taxon>
    </lineage>
</organism>